<accession>A0A482IYF7</accession>
<dbReference type="FunFam" id="1.20.1250.20:FF:000300">
    <property type="entry name" value="Dicarboxylate MFS transporter"/>
    <property type="match status" value="1"/>
</dbReference>
<dbReference type="Pfam" id="PF07690">
    <property type="entry name" value="MFS_1"/>
    <property type="match status" value="1"/>
</dbReference>
<feature type="transmembrane region" description="Helical" evidence="10">
    <location>
        <begin position="132"/>
        <end position="152"/>
    </location>
</feature>
<dbReference type="PANTHER" id="PTHR43528:SF5">
    <property type="entry name" value="PROLINE_BETAINE TRANSPORTER"/>
    <property type="match status" value="1"/>
</dbReference>
<dbReference type="Gene3D" id="1.20.1250.20">
    <property type="entry name" value="MFS general substrate transporter like domains"/>
    <property type="match status" value="1"/>
</dbReference>
<keyword evidence="4" id="KW-1003">Cell membrane</keyword>
<keyword evidence="7 10" id="KW-1133">Transmembrane helix</keyword>
<dbReference type="AlphaFoldDB" id="A0A482IYF7"/>
<feature type="transmembrane region" description="Helical" evidence="10">
    <location>
        <begin position="259"/>
        <end position="277"/>
    </location>
</feature>
<feature type="transmembrane region" description="Helical" evidence="10">
    <location>
        <begin position="173"/>
        <end position="197"/>
    </location>
</feature>
<dbReference type="PROSITE" id="PS50850">
    <property type="entry name" value="MFS"/>
    <property type="match status" value="1"/>
</dbReference>
<keyword evidence="8 10" id="KW-0472">Membrane</keyword>
<dbReference type="GO" id="GO:0015293">
    <property type="term" value="F:symporter activity"/>
    <property type="evidence" value="ECO:0007669"/>
    <property type="project" value="UniProtKB-KW"/>
</dbReference>
<evidence type="ECO:0000256" key="4">
    <source>
        <dbReference type="ARBA" id="ARBA00022475"/>
    </source>
</evidence>
<dbReference type="InterPro" id="IPR036259">
    <property type="entry name" value="MFS_trans_sf"/>
</dbReference>
<dbReference type="FunFam" id="1.20.1250.20:FF:000001">
    <property type="entry name" value="Dicarboxylate MFS transporter"/>
    <property type="match status" value="1"/>
</dbReference>
<evidence type="ECO:0000313" key="12">
    <source>
        <dbReference type="EMBL" id="QBP13471.1"/>
    </source>
</evidence>
<feature type="transmembrane region" description="Helical" evidence="10">
    <location>
        <begin position="209"/>
        <end position="228"/>
    </location>
</feature>
<feature type="transmembrane region" description="Helical" evidence="10">
    <location>
        <begin position="108"/>
        <end position="126"/>
    </location>
</feature>
<evidence type="ECO:0000256" key="2">
    <source>
        <dbReference type="ARBA" id="ARBA00008240"/>
    </source>
</evidence>
<keyword evidence="5 10" id="KW-0812">Transmembrane</keyword>
<feature type="transmembrane region" description="Helical" evidence="10">
    <location>
        <begin position="51"/>
        <end position="69"/>
    </location>
</feature>
<feature type="transmembrane region" description="Helical" evidence="10">
    <location>
        <begin position="326"/>
        <end position="346"/>
    </location>
</feature>
<dbReference type="CDD" id="cd17367">
    <property type="entry name" value="MFS_KgtP"/>
    <property type="match status" value="1"/>
</dbReference>
<dbReference type="InterPro" id="IPR011701">
    <property type="entry name" value="MFS"/>
</dbReference>
<reference evidence="12 13" key="1">
    <citation type="submission" date="2019-03" db="EMBL/GenBank/DDBJ databases">
        <title>Comparative insights into the high quality Complete genome sequence of highly metal resistant Cupriavidus metallidurans strain BS1 isolated from a gold-copper mine.</title>
        <authorList>
            <person name="Mazhar H.S."/>
            <person name="Rensing C."/>
        </authorList>
    </citation>
    <scope>NUCLEOTIDE SEQUENCE [LARGE SCALE GENOMIC DNA]</scope>
    <source>
        <strain evidence="12 13">BS1</strain>
    </source>
</reference>
<feature type="transmembrane region" description="Helical" evidence="10">
    <location>
        <begin position="387"/>
        <end position="408"/>
    </location>
</feature>
<feature type="domain" description="Major facilitator superfamily (MFS) profile" evidence="11">
    <location>
        <begin position="36"/>
        <end position="442"/>
    </location>
</feature>
<feature type="transmembrane region" description="Helical" evidence="10">
    <location>
        <begin position="420"/>
        <end position="438"/>
    </location>
</feature>
<dbReference type="EMBL" id="CP037901">
    <property type="protein sequence ID" value="QBP13471.1"/>
    <property type="molecule type" value="Genomic_DNA"/>
</dbReference>
<dbReference type="PROSITE" id="PS00216">
    <property type="entry name" value="SUGAR_TRANSPORT_1"/>
    <property type="match status" value="1"/>
</dbReference>
<dbReference type="SUPFAM" id="SSF103473">
    <property type="entry name" value="MFS general substrate transporter"/>
    <property type="match status" value="1"/>
</dbReference>
<dbReference type="Proteomes" id="UP000253772">
    <property type="component" value="Chromosome c2"/>
</dbReference>
<name>A0A482IYF7_9BURK</name>
<evidence type="ECO:0000256" key="5">
    <source>
        <dbReference type="ARBA" id="ARBA00022692"/>
    </source>
</evidence>
<feature type="transmembrane region" description="Helical" evidence="10">
    <location>
        <begin position="352"/>
        <end position="375"/>
    </location>
</feature>
<feature type="region of interest" description="Disordered" evidence="9">
    <location>
        <begin position="1"/>
        <end position="25"/>
    </location>
</feature>
<evidence type="ECO:0000256" key="6">
    <source>
        <dbReference type="ARBA" id="ARBA00022847"/>
    </source>
</evidence>
<dbReference type="PROSITE" id="PS00217">
    <property type="entry name" value="SUGAR_TRANSPORT_2"/>
    <property type="match status" value="1"/>
</dbReference>
<evidence type="ECO:0000256" key="1">
    <source>
        <dbReference type="ARBA" id="ARBA00004651"/>
    </source>
</evidence>
<feature type="compositionally biased region" description="Polar residues" evidence="9">
    <location>
        <begin position="7"/>
        <end position="25"/>
    </location>
</feature>
<proteinExistence type="inferred from homology"/>
<evidence type="ECO:0000256" key="8">
    <source>
        <dbReference type="ARBA" id="ARBA00023136"/>
    </source>
</evidence>
<dbReference type="InterPro" id="IPR020846">
    <property type="entry name" value="MFS_dom"/>
</dbReference>
<evidence type="ECO:0000256" key="9">
    <source>
        <dbReference type="SAM" id="MobiDB-lite"/>
    </source>
</evidence>
<dbReference type="InterPro" id="IPR051084">
    <property type="entry name" value="H+-coupled_symporters"/>
</dbReference>
<keyword evidence="6" id="KW-0769">Symport</keyword>
<comment type="subcellular location">
    <subcellularLocation>
        <location evidence="1">Cell membrane</location>
        <topology evidence="1">Multi-pass membrane protein</topology>
    </subcellularLocation>
</comment>
<feature type="transmembrane region" description="Helical" evidence="10">
    <location>
        <begin position="297"/>
        <end position="314"/>
    </location>
</feature>
<dbReference type="InterPro" id="IPR005829">
    <property type="entry name" value="Sugar_transporter_CS"/>
</dbReference>
<evidence type="ECO:0000256" key="10">
    <source>
        <dbReference type="SAM" id="Phobius"/>
    </source>
</evidence>
<sequence length="449" mass="48866">MGRQTWRDSVNQTTSPAVDLGNHTSAQSSTSSRLKSIFSGSVGNLIEWYDWYVYSAFALYFAKAFFPAGDQTAQLLNTAAVFAVGFLARPIGGWLIGVYADKHGRKSALMISVVMMCLGSLIIALTPSYGTIGVGAPVLLVLARLLQGLSVGAEYGTSATYLSEIATSKNRGFYASFQYVTLIMGQLLALALLIVMQQFLLTPEQLETWGWRVPFLIGAACALVALRLRHSMEETREFKKVEKQSGQNKLKELAKHPRAILTVVGLTMGGTLAFYTYTIYMQKFLANTVGLSKNEATLVSGAALVLFALFQPVVGALSDRIGRRPILIAFGVLGTLFTVPIMTAISNTHSPVVAFCLIVVALVIVSGYTSINAVVKAELFPAEVRALGVGLPYALTVSVFGGSTEYIALWLKQAGHESWFYWYVAASVFCSLLVYVGMRDTRKHSRFTY</sequence>
<organism evidence="12 13">
    <name type="scientific">Cupriavidus metallidurans</name>
    <dbReference type="NCBI Taxonomy" id="119219"/>
    <lineage>
        <taxon>Bacteria</taxon>
        <taxon>Pseudomonadati</taxon>
        <taxon>Pseudomonadota</taxon>
        <taxon>Betaproteobacteria</taxon>
        <taxon>Burkholderiales</taxon>
        <taxon>Burkholderiaceae</taxon>
        <taxon>Cupriavidus</taxon>
    </lineage>
</organism>
<protein>
    <submittedName>
        <fullName evidence="12">MFS transporter</fullName>
    </submittedName>
</protein>
<evidence type="ECO:0000259" key="11">
    <source>
        <dbReference type="PROSITE" id="PS50850"/>
    </source>
</evidence>
<evidence type="ECO:0000256" key="7">
    <source>
        <dbReference type="ARBA" id="ARBA00022989"/>
    </source>
</evidence>
<feature type="transmembrane region" description="Helical" evidence="10">
    <location>
        <begin position="75"/>
        <end position="96"/>
    </location>
</feature>
<comment type="similarity">
    <text evidence="2">Belongs to the major facilitator superfamily. Metabolite:H+ Symporter (MHS) family (TC 2.A.1.6) family.</text>
</comment>
<evidence type="ECO:0000313" key="13">
    <source>
        <dbReference type="Proteomes" id="UP000253772"/>
    </source>
</evidence>
<dbReference type="GO" id="GO:0005886">
    <property type="term" value="C:plasma membrane"/>
    <property type="evidence" value="ECO:0007669"/>
    <property type="project" value="UniProtKB-SubCell"/>
</dbReference>
<keyword evidence="3" id="KW-0813">Transport</keyword>
<gene>
    <name evidence="12" type="ORF">DDF84_028075</name>
</gene>
<dbReference type="OrthoDB" id="6766492at2"/>
<evidence type="ECO:0000256" key="3">
    <source>
        <dbReference type="ARBA" id="ARBA00022448"/>
    </source>
</evidence>
<dbReference type="PANTHER" id="PTHR43528">
    <property type="entry name" value="ALPHA-KETOGLUTARATE PERMEASE"/>
    <property type="match status" value="1"/>
</dbReference>